<evidence type="ECO:0000313" key="1">
    <source>
        <dbReference type="EMBL" id="GBM94797.1"/>
    </source>
</evidence>
<name>A0A4Y2JYA1_ARAVE</name>
<evidence type="ECO:0000313" key="2">
    <source>
        <dbReference type="Proteomes" id="UP000499080"/>
    </source>
</evidence>
<dbReference type="PANTHER" id="PTHR10492:SF57">
    <property type="entry name" value="ATP-DEPENDENT DNA HELICASE"/>
    <property type="match status" value="1"/>
</dbReference>
<accession>A0A4Y2JYA1</accession>
<comment type="caution">
    <text evidence="1">The sequence shown here is derived from an EMBL/GenBank/DDBJ whole genome shotgun (WGS) entry which is preliminary data.</text>
</comment>
<dbReference type="PANTHER" id="PTHR10492">
    <property type="match status" value="1"/>
</dbReference>
<organism evidence="1 2">
    <name type="scientific">Araneus ventricosus</name>
    <name type="common">Orbweaver spider</name>
    <name type="synonym">Epeira ventricosa</name>
    <dbReference type="NCBI Taxonomy" id="182803"/>
    <lineage>
        <taxon>Eukaryota</taxon>
        <taxon>Metazoa</taxon>
        <taxon>Ecdysozoa</taxon>
        <taxon>Arthropoda</taxon>
        <taxon>Chelicerata</taxon>
        <taxon>Arachnida</taxon>
        <taxon>Araneae</taxon>
        <taxon>Araneomorphae</taxon>
        <taxon>Entelegynae</taxon>
        <taxon>Araneoidea</taxon>
        <taxon>Araneidae</taxon>
        <taxon>Araneus</taxon>
    </lineage>
</organism>
<dbReference type="AlphaFoldDB" id="A0A4Y2JYA1"/>
<gene>
    <name evidence="1" type="ORF">AVEN_69352_1</name>
</gene>
<dbReference type="EMBL" id="BGPR01004001">
    <property type="protein sequence ID" value="GBM94797.1"/>
    <property type="molecule type" value="Genomic_DNA"/>
</dbReference>
<proteinExistence type="predicted"/>
<dbReference type="OrthoDB" id="272985at2759"/>
<protein>
    <submittedName>
        <fullName evidence="1">Uncharacterized protein</fullName>
    </submittedName>
</protein>
<sequence>MRVHLTGDASTQQFAQKLLHLGNGEMAIDNEGFISLENIGNIVIKIEELKDRVFPNIENNFQDKKWLCQKAILSPTNDGVKIINNQLLKKLPGASQIYKFVDTTVETNQVVDYPTEFLNSSEPSRIPSHKLE</sequence>
<keyword evidence="2" id="KW-1185">Reference proteome</keyword>
<reference evidence="1 2" key="1">
    <citation type="journal article" date="2019" name="Sci. Rep.">
        <title>Orb-weaving spider Araneus ventricosus genome elucidates the spidroin gene catalogue.</title>
        <authorList>
            <person name="Kono N."/>
            <person name="Nakamura H."/>
            <person name="Ohtoshi R."/>
            <person name="Moran D.A.P."/>
            <person name="Shinohara A."/>
            <person name="Yoshida Y."/>
            <person name="Fujiwara M."/>
            <person name="Mori M."/>
            <person name="Tomita M."/>
            <person name="Arakawa K."/>
        </authorList>
    </citation>
    <scope>NUCLEOTIDE SEQUENCE [LARGE SCALE GENOMIC DNA]</scope>
</reference>
<dbReference type="Proteomes" id="UP000499080">
    <property type="component" value="Unassembled WGS sequence"/>
</dbReference>